<feature type="region of interest" description="Disordered" evidence="1">
    <location>
        <begin position="130"/>
        <end position="155"/>
    </location>
</feature>
<protein>
    <recommendedName>
        <fullName evidence="4">3'-5' exonuclease domain-containing protein</fullName>
    </recommendedName>
</protein>
<evidence type="ECO:0000256" key="1">
    <source>
        <dbReference type="SAM" id="MobiDB-lite"/>
    </source>
</evidence>
<dbReference type="KEGG" id="vcn:VOLCADRAFT_104367"/>
<reference evidence="2 3" key="1">
    <citation type="journal article" date="2010" name="Science">
        <title>Genomic analysis of organismal complexity in the multicellular green alga Volvox carteri.</title>
        <authorList>
            <person name="Prochnik S.E."/>
            <person name="Umen J."/>
            <person name="Nedelcu A.M."/>
            <person name="Hallmann A."/>
            <person name="Miller S.M."/>
            <person name="Nishii I."/>
            <person name="Ferris P."/>
            <person name="Kuo A."/>
            <person name="Mitros T."/>
            <person name="Fritz-Laylin L.K."/>
            <person name="Hellsten U."/>
            <person name="Chapman J."/>
            <person name="Simakov O."/>
            <person name="Rensing S.A."/>
            <person name="Terry A."/>
            <person name="Pangilinan J."/>
            <person name="Kapitonov V."/>
            <person name="Jurka J."/>
            <person name="Salamov A."/>
            <person name="Shapiro H."/>
            <person name="Schmutz J."/>
            <person name="Grimwood J."/>
            <person name="Lindquist E."/>
            <person name="Lucas S."/>
            <person name="Grigoriev I.V."/>
            <person name="Schmitt R."/>
            <person name="Kirk D."/>
            <person name="Rokhsar D.S."/>
        </authorList>
    </citation>
    <scope>NUCLEOTIDE SEQUENCE [LARGE SCALE GENOMIC DNA]</scope>
    <source>
        <strain evidence="3">f. Nagariensis / Eve</strain>
    </source>
</reference>
<dbReference type="GO" id="GO:0003676">
    <property type="term" value="F:nucleic acid binding"/>
    <property type="evidence" value="ECO:0007669"/>
    <property type="project" value="InterPro"/>
</dbReference>
<feature type="region of interest" description="Disordered" evidence="1">
    <location>
        <begin position="578"/>
        <end position="606"/>
    </location>
</feature>
<dbReference type="Gene3D" id="3.30.420.10">
    <property type="entry name" value="Ribonuclease H-like superfamily/Ribonuclease H"/>
    <property type="match status" value="1"/>
</dbReference>
<dbReference type="EMBL" id="GL378336">
    <property type="protein sequence ID" value="EFJ49273.1"/>
    <property type="molecule type" value="Genomic_DNA"/>
</dbReference>
<sequence length="887" mass="89800">MDNNPAVAAAVAAAWPGSETLARFRRRIALELLTIKDGPTGPHSVLAARLTSSLRAKYPRLAHDAAALCWPSNGSLRCKQLLAHGPEFQSEEPGLEDPTGGAFLYCNPYHSDTCVVLDLPALLNWHAGGSPVGPRTPPDSDGSSGGGGGGADAAAAAVARRGRASGVYGSSGAGEVHDGRQQSQYNHHRASYDAAAISGAMAALGDAATAAAELGAAAAAQLEPRLSFEDLGLRAFPGPAAASQLRRLLVQRLGGAGSGAADGLPPFTLPWRHLSPLVSSSLVAAQPSLASPAIFRTFLQHPASAGVFSAIRITRTTNTTNSGNNTGSSNDGTGFNAAAAAAAGTTTYVDCVTMSLPALNRAAAAGLQGAIAAAWPSTAPEQKLKRAAALLLSASGPPDYTVNSGIVGAQLKGREAAAYAMVRGSGLIGGIMARLNEAPFGGFLLYDKKDSMEGRLRLRLNALLMEYPRNEGQDLGVGPQPTPLPPPSLAATTAAAATTQPLQHSATTTMTPTTATTAINANGAIIAAESSKGPPGVGLPITLPRGGPRDHDDDYDIGCYEGFMGCEVGNNNTSSINTGDNGGGVDGSPYCGGSAEQHAQQQPPGLDEPAVRWLRTAAEFDAMLRHCYSSGQTGLAVHNSGGGRAEVAAVYVPAAAAAAAATTGAGPAGADVPYCTQHVSGWRATVYLFDCTALVPIDAVGGDGVAAAAAAALRSLLESPRVVKMAHGCDKVVGIAACCGASSIGPMLDTRVLLKALTAMLPPLPPPPAPLPAAAGGASGAMAALGPLAAAALSHLNGYVSGLREALSATGLWSDRPELLGALAARHFAALREETFGVREWASNPAAHEAALVAAARHLPELWEALTNEAVPWVAMAAAATAEMLIV</sequence>
<dbReference type="GeneID" id="9618892"/>
<name>D8TTA4_VOLCA</name>
<proteinExistence type="predicted"/>
<dbReference type="InParanoid" id="D8TTA4"/>
<evidence type="ECO:0000313" key="3">
    <source>
        <dbReference type="Proteomes" id="UP000001058"/>
    </source>
</evidence>
<dbReference type="AlphaFoldDB" id="D8TTA4"/>
<dbReference type="OrthoDB" id="541074at2759"/>
<accession>D8TTA4</accession>
<feature type="region of interest" description="Disordered" evidence="1">
    <location>
        <begin position="472"/>
        <end position="493"/>
    </location>
</feature>
<feature type="region of interest" description="Disordered" evidence="1">
    <location>
        <begin position="168"/>
        <end position="187"/>
    </location>
</feature>
<evidence type="ECO:0000313" key="2">
    <source>
        <dbReference type="EMBL" id="EFJ49273.1"/>
    </source>
</evidence>
<dbReference type="RefSeq" id="XP_002949721.1">
    <property type="nucleotide sequence ID" value="XM_002949675.1"/>
</dbReference>
<keyword evidence="3" id="KW-1185">Reference proteome</keyword>
<gene>
    <name evidence="2" type="ORF">VOLCADRAFT_104367</name>
</gene>
<organism evidence="3">
    <name type="scientific">Volvox carteri f. nagariensis</name>
    <dbReference type="NCBI Taxonomy" id="3068"/>
    <lineage>
        <taxon>Eukaryota</taxon>
        <taxon>Viridiplantae</taxon>
        <taxon>Chlorophyta</taxon>
        <taxon>core chlorophytes</taxon>
        <taxon>Chlorophyceae</taxon>
        <taxon>CS clade</taxon>
        <taxon>Chlamydomonadales</taxon>
        <taxon>Volvocaceae</taxon>
        <taxon>Volvox</taxon>
    </lineage>
</organism>
<evidence type="ECO:0008006" key="4">
    <source>
        <dbReference type="Google" id="ProtNLM"/>
    </source>
</evidence>
<dbReference type="Proteomes" id="UP000001058">
    <property type="component" value="Unassembled WGS sequence"/>
</dbReference>
<dbReference type="InterPro" id="IPR036397">
    <property type="entry name" value="RNaseH_sf"/>
</dbReference>